<keyword evidence="2" id="KW-0255">Endonuclease</keyword>
<name>A0A6J4M9N7_9ACTN</name>
<feature type="compositionally biased region" description="Basic residues" evidence="1">
    <location>
        <begin position="220"/>
        <end position="230"/>
    </location>
</feature>
<feature type="compositionally biased region" description="Basic and acidic residues" evidence="1">
    <location>
        <begin position="1"/>
        <end position="12"/>
    </location>
</feature>
<dbReference type="EMBL" id="CADCUI010000044">
    <property type="protein sequence ID" value="CAA9353731.1"/>
    <property type="molecule type" value="Genomic_DNA"/>
</dbReference>
<reference evidence="2" key="1">
    <citation type="submission" date="2020-02" db="EMBL/GenBank/DDBJ databases">
        <authorList>
            <person name="Meier V. D."/>
        </authorList>
    </citation>
    <scope>NUCLEOTIDE SEQUENCE</scope>
    <source>
        <strain evidence="2">AVDCRST_MAG34</strain>
    </source>
</reference>
<feature type="non-terminal residue" evidence="2">
    <location>
        <position position="1"/>
    </location>
</feature>
<accession>A0A6J4M9N7</accession>
<keyword evidence="2" id="KW-0540">Nuclease</keyword>
<proteinExistence type="predicted"/>
<feature type="compositionally biased region" description="Basic residues" evidence="1">
    <location>
        <begin position="128"/>
        <end position="145"/>
    </location>
</feature>
<feature type="region of interest" description="Disordered" evidence="1">
    <location>
        <begin position="208"/>
        <end position="230"/>
    </location>
</feature>
<dbReference type="EC" id="4.2.99.18" evidence="2"/>
<feature type="compositionally biased region" description="Basic and acidic residues" evidence="1">
    <location>
        <begin position="42"/>
        <end position="57"/>
    </location>
</feature>
<feature type="compositionally biased region" description="Basic and acidic residues" evidence="1">
    <location>
        <begin position="151"/>
        <end position="163"/>
    </location>
</feature>
<evidence type="ECO:0000313" key="2">
    <source>
        <dbReference type="EMBL" id="CAA9353731.1"/>
    </source>
</evidence>
<feature type="non-terminal residue" evidence="2">
    <location>
        <position position="230"/>
    </location>
</feature>
<dbReference type="GO" id="GO:0140078">
    <property type="term" value="F:class I DNA-(apurinic or apyrimidinic site) endonuclease activity"/>
    <property type="evidence" value="ECO:0007669"/>
    <property type="project" value="UniProtKB-EC"/>
</dbReference>
<feature type="compositionally biased region" description="Basic residues" evidence="1">
    <location>
        <begin position="58"/>
        <end position="73"/>
    </location>
</feature>
<protein>
    <submittedName>
        <fullName evidence="2">Endonuclease III</fullName>
        <ecNumber evidence="2">4.2.99.18</ecNumber>
    </submittedName>
</protein>
<keyword evidence="2" id="KW-0456">Lyase</keyword>
<sequence>ARREPRPSRPEDLPGAGRRLPRRPLRARLPQPVRAARGHGAQRADHRQARQPRDSRPVRRLPRPAGARRRGPGNRRGDRAADRVLPRQDRCAAEAGPGARREVRRPGARPAGGPRHFAWSGPQDGQRRPRRRVRHPGHHRGHPLRPARPALRLDHGDRRGEGRARHRRALPGPRLDAAQPPADLPRPALLPRTETGLWRLSGRPLVPVVRRGTDRPDRGRRARAHRGPRV</sequence>
<evidence type="ECO:0000256" key="1">
    <source>
        <dbReference type="SAM" id="MobiDB-lite"/>
    </source>
</evidence>
<feature type="compositionally biased region" description="Low complexity" evidence="1">
    <location>
        <begin position="173"/>
        <end position="189"/>
    </location>
</feature>
<keyword evidence="2" id="KW-0378">Hydrolase</keyword>
<organism evidence="2">
    <name type="scientific">uncultured Nocardioidaceae bacterium</name>
    <dbReference type="NCBI Taxonomy" id="253824"/>
    <lineage>
        <taxon>Bacteria</taxon>
        <taxon>Bacillati</taxon>
        <taxon>Actinomycetota</taxon>
        <taxon>Actinomycetes</taxon>
        <taxon>Propionibacteriales</taxon>
        <taxon>Nocardioidaceae</taxon>
        <taxon>environmental samples</taxon>
    </lineage>
</organism>
<gene>
    <name evidence="2" type="ORF">AVDCRST_MAG34-1931</name>
</gene>
<dbReference type="AlphaFoldDB" id="A0A6J4M9N7"/>
<feature type="compositionally biased region" description="Basic and acidic residues" evidence="1">
    <location>
        <begin position="75"/>
        <end position="92"/>
    </location>
</feature>
<feature type="region of interest" description="Disordered" evidence="1">
    <location>
        <begin position="1"/>
        <end position="189"/>
    </location>
</feature>